<dbReference type="InterPro" id="IPR007359">
    <property type="entry name" value="SigmaE_reg_RseC_MucC"/>
</dbReference>
<evidence type="ECO:0000256" key="1">
    <source>
        <dbReference type="SAM" id="Phobius"/>
    </source>
</evidence>
<evidence type="ECO:0000313" key="2">
    <source>
        <dbReference type="EMBL" id="KAF0132996.1"/>
    </source>
</evidence>
<proteinExistence type="predicted"/>
<keyword evidence="1" id="KW-1133">Transmembrane helix</keyword>
<dbReference type="AlphaFoldDB" id="A0A833NXZ7"/>
<dbReference type="PANTHER" id="PTHR35867:SF1">
    <property type="entry name" value="PROTEIN RSEC"/>
    <property type="match status" value="1"/>
</dbReference>
<dbReference type="PANTHER" id="PTHR35867">
    <property type="entry name" value="PROTEIN RSEC"/>
    <property type="match status" value="1"/>
</dbReference>
<keyword evidence="1" id="KW-0472">Membrane</keyword>
<name>A0A833NXZ7_UNCSA</name>
<dbReference type="Proteomes" id="UP000488506">
    <property type="component" value="Unassembled WGS sequence"/>
</dbReference>
<comment type="caution">
    <text evidence="2">The sequence shown here is derived from an EMBL/GenBank/DDBJ whole genome shotgun (WGS) entry which is preliminary data.</text>
</comment>
<dbReference type="EMBL" id="WPAF01000037">
    <property type="protein sequence ID" value="KAF0132996.1"/>
    <property type="molecule type" value="Genomic_DNA"/>
</dbReference>
<feature type="transmembrane region" description="Helical" evidence="1">
    <location>
        <begin position="87"/>
        <end position="105"/>
    </location>
</feature>
<gene>
    <name evidence="2" type="ORF">FD145_1471</name>
</gene>
<keyword evidence="1" id="KW-0812">Transmembrane</keyword>
<protein>
    <submittedName>
        <fullName evidence="2">Sigma-E factor negative regulatory protein RseC</fullName>
    </submittedName>
</protein>
<evidence type="ECO:0000313" key="3">
    <source>
        <dbReference type="Proteomes" id="UP000488506"/>
    </source>
</evidence>
<dbReference type="Pfam" id="PF04246">
    <property type="entry name" value="RseC_MucC"/>
    <property type="match status" value="1"/>
</dbReference>
<accession>A0A833NXZ7</accession>
<sequence length="124" mass="13474">MIELGIVKNILPGNLATVTFKSHGACKNCGMCLVAGNEASIKAKNEIGAKVGDKVKVEISPKEVIRAAGILFILPILSMIAGYFIGGIIFSFVFLFASFILIYLFEKAIKKDYVSCKMIERIVV</sequence>
<organism evidence="2 3">
    <name type="scientific">Candidatus Saganbacteria bacterium</name>
    <dbReference type="NCBI Taxonomy" id="2575572"/>
    <lineage>
        <taxon>Bacteria</taxon>
        <taxon>Bacillati</taxon>
        <taxon>Saganbacteria</taxon>
    </lineage>
</organism>
<reference evidence="2 3" key="1">
    <citation type="submission" date="2019-12" db="EMBL/GenBank/DDBJ databases">
        <authorList>
            <person name="Wolfe R."/>
            <person name="Danczak R."/>
            <person name="Wilkins M."/>
        </authorList>
    </citation>
    <scope>NUCLEOTIDE SEQUENCE [LARGE SCALE GENOMIC DNA]</scope>
    <source>
        <strain evidence="2">X2_MaxBin.013</strain>
    </source>
</reference>